<dbReference type="OrthoDB" id="9796789at2"/>
<feature type="domain" description="Flagellin N-terminal" evidence="6">
    <location>
        <begin position="3"/>
        <end position="139"/>
    </location>
</feature>
<keyword evidence="8" id="KW-0282">Flagellum</keyword>
<organism evidence="8 9">
    <name type="scientific">Halobacillus litoralis</name>
    <dbReference type="NCBI Taxonomy" id="45668"/>
    <lineage>
        <taxon>Bacteria</taxon>
        <taxon>Bacillati</taxon>
        <taxon>Bacillota</taxon>
        <taxon>Bacilli</taxon>
        <taxon>Bacillales</taxon>
        <taxon>Bacillaceae</taxon>
        <taxon>Halobacillus</taxon>
    </lineage>
</organism>
<feature type="coiled-coil region" evidence="5">
    <location>
        <begin position="100"/>
        <end position="127"/>
    </location>
</feature>
<comment type="similarity">
    <text evidence="1 4">Belongs to the bacterial flagellin family.</text>
</comment>
<comment type="subcellular location">
    <subcellularLocation>
        <location evidence="4">Secreted</location>
    </subcellularLocation>
    <subcellularLocation>
        <location evidence="4">Bacterial flagellum</location>
    </subcellularLocation>
</comment>
<dbReference type="PANTHER" id="PTHR42792:SF2">
    <property type="entry name" value="FLAGELLIN"/>
    <property type="match status" value="1"/>
</dbReference>
<dbReference type="InterPro" id="IPR001492">
    <property type="entry name" value="Flagellin"/>
</dbReference>
<dbReference type="GO" id="GO:0005198">
    <property type="term" value="F:structural molecule activity"/>
    <property type="evidence" value="ECO:0007669"/>
    <property type="project" value="UniProtKB-UniRule"/>
</dbReference>
<protein>
    <recommendedName>
        <fullName evidence="2 4">Flagellin</fullName>
    </recommendedName>
</protein>
<keyword evidence="4" id="KW-0964">Secreted</keyword>
<dbReference type="Pfam" id="PF00700">
    <property type="entry name" value="Flagellin_C"/>
    <property type="match status" value="1"/>
</dbReference>
<keyword evidence="5" id="KW-0175">Coiled coil</keyword>
<name>A0A845F7U2_9BACI</name>
<proteinExistence type="inferred from homology"/>
<dbReference type="AlphaFoldDB" id="A0A845F7U2"/>
<keyword evidence="8" id="KW-0966">Cell projection</keyword>
<evidence type="ECO:0000313" key="8">
    <source>
        <dbReference type="EMBL" id="MYL70010.1"/>
    </source>
</evidence>
<dbReference type="SUPFAM" id="SSF64518">
    <property type="entry name" value="Phase 1 flagellin"/>
    <property type="match status" value="1"/>
</dbReference>
<dbReference type="RefSeq" id="WP_160911438.1">
    <property type="nucleotide sequence ID" value="NZ_WMFA01000001.1"/>
</dbReference>
<dbReference type="PANTHER" id="PTHR42792">
    <property type="entry name" value="FLAGELLIN"/>
    <property type="match status" value="1"/>
</dbReference>
<evidence type="ECO:0000256" key="1">
    <source>
        <dbReference type="ARBA" id="ARBA00005709"/>
    </source>
</evidence>
<dbReference type="Proteomes" id="UP000450457">
    <property type="component" value="Unassembled WGS sequence"/>
</dbReference>
<keyword evidence="3 4" id="KW-0975">Bacterial flagellum</keyword>
<dbReference type="InterPro" id="IPR001029">
    <property type="entry name" value="Flagellin_N"/>
</dbReference>
<dbReference type="InterPro" id="IPR046358">
    <property type="entry name" value="Flagellin_C"/>
</dbReference>
<evidence type="ECO:0000259" key="6">
    <source>
        <dbReference type="Pfam" id="PF00669"/>
    </source>
</evidence>
<evidence type="ECO:0000256" key="2">
    <source>
        <dbReference type="ARBA" id="ARBA00020110"/>
    </source>
</evidence>
<dbReference type="GO" id="GO:0005576">
    <property type="term" value="C:extracellular region"/>
    <property type="evidence" value="ECO:0007669"/>
    <property type="project" value="UniProtKB-SubCell"/>
</dbReference>
<feature type="domain" description="Flagellin C-terminal" evidence="7">
    <location>
        <begin position="290"/>
        <end position="342"/>
    </location>
</feature>
<accession>A0A845F7U2</accession>
<evidence type="ECO:0000256" key="5">
    <source>
        <dbReference type="SAM" id="Coils"/>
    </source>
</evidence>
<comment type="function">
    <text evidence="4">Flagellin is the subunit protein which polymerizes to form the filaments of bacterial flagella.</text>
</comment>
<dbReference type="Pfam" id="PF00669">
    <property type="entry name" value="Flagellin_N"/>
    <property type="match status" value="1"/>
</dbReference>
<comment type="caution">
    <text evidence="8">The sequence shown here is derived from an EMBL/GenBank/DDBJ whole genome shotgun (WGS) entry which is preliminary data.</text>
</comment>
<dbReference type="PRINTS" id="PR00207">
    <property type="entry name" value="FLAGELLIN"/>
</dbReference>
<keyword evidence="8" id="KW-0969">Cilium</keyword>
<evidence type="ECO:0000256" key="3">
    <source>
        <dbReference type="ARBA" id="ARBA00023143"/>
    </source>
</evidence>
<dbReference type="GeneID" id="78006152"/>
<reference evidence="8 9" key="1">
    <citation type="submission" date="2019-11" db="EMBL/GenBank/DDBJ databases">
        <title>Genome sequences of 17 halophilic strains isolated from different environments.</title>
        <authorList>
            <person name="Furrow R.E."/>
        </authorList>
    </citation>
    <scope>NUCLEOTIDE SEQUENCE [LARGE SCALE GENOMIC DNA]</scope>
    <source>
        <strain evidence="8 9">SL-4</strain>
    </source>
</reference>
<gene>
    <name evidence="8" type="ORF">GLW00_04065</name>
</gene>
<sequence>MRINHNIAALNTHRQLNQANQANQNSMEKLSSGLRINNASDDAAGLAISEKMRGQIRGLEQAQTNAQDGISLIQTAEGALNETHSMLQRMRELTVQANNGTNTQDDREKIQDEISNLQTEVTKTAERTQFNKQDLLKGTFGAKVENEGTNISDFKVSYDGAAAATDYTITTEAGSGAHGITISSTSLGVSQTIDATDIASLSEGDTFNFDKIGIKLEAKVDGDYASISASNGFEVSAGGVDLQVGANGGQQMSLTINDMQASALGSASHKIDAIDVGAADWDSAQFDTDLAAIDDAITQVSEERSKMGAWQNRLDHTINNLSASSENLTAAESRIRDVDYALAA</sequence>
<dbReference type="GO" id="GO:0009288">
    <property type="term" value="C:bacterial-type flagellum"/>
    <property type="evidence" value="ECO:0007669"/>
    <property type="project" value="UniProtKB-SubCell"/>
</dbReference>
<dbReference type="Gene3D" id="1.20.1330.10">
    <property type="entry name" value="f41 fragment of flagellin, N-terminal domain"/>
    <property type="match status" value="2"/>
</dbReference>
<dbReference type="EMBL" id="WMFA01000001">
    <property type="protein sequence ID" value="MYL70010.1"/>
    <property type="molecule type" value="Genomic_DNA"/>
</dbReference>
<evidence type="ECO:0000259" key="7">
    <source>
        <dbReference type="Pfam" id="PF00700"/>
    </source>
</evidence>
<evidence type="ECO:0000313" key="9">
    <source>
        <dbReference type="Proteomes" id="UP000450457"/>
    </source>
</evidence>
<evidence type="ECO:0000256" key="4">
    <source>
        <dbReference type="RuleBase" id="RU362073"/>
    </source>
</evidence>